<reference evidence="10 11" key="1">
    <citation type="journal article" date="2015" name="Genome Biol. Evol.">
        <title>Phylogenomic analyses indicate that early fungi evolved digesting cell walls of algal ancestors of land plants.</title>
        <authorList>
            <person name="Chang Y."/>
            <person name="Wang S."/>
            <person name="Sekimoto S."/>
            <person name="Aerts A.L."/>
            <person name="Choi C."/>
            <person name="Clum A."/>
            <person name="LaButti K.M."/>
            <person name="Lindquist E.A."/>
            <person name="Yee Ngan C."/>
            <person name="Ohm R.A."/>
            <person name="Salamov A.A."/>
            <person name="Grigoriev I.V."/>
            <person name="Spatafora J.W."/>
            <person name="Berbee M.L."/>
        </authorList>
    </citation>
    <scope>NUCLEOTIDE SEQUENCE [LARGE SCALE GENOMIC DNA]</scope>
    <source>
        <strain evidence="10 11">JEL478</strain>
    </source>
</reference>
<evidence type="ECO:0000313" key="11">
    <source>
        <dbReference type="Proteomes" id="UP000070544"/>
    </source>
</evidence>
<organism evidence="10 11">
    <name type="scientific">Gonapodya prolifera (strain JEL478)</name>
    <name type="common">Monoblepharis prolifera</name>
    <dbReference type="NCBI Taxonomy" id="1344416"/>
    <lineage>
        <taxon>Eukaryota</taxon>
        <taxon>Fungi</taxon>
        <taxon>Fungi incertae sedis</taxon>
        <taxon>Chytridiomycota</taxon>
        <taxon>Chytridiomycota incertae sedis</taxon>
        <taxon>Monoblepharidomycetes</taxon>
        <taxon>Monoblepharidales</taxon>
        <taxon>Gonapodyaceae</taxon>
        <taxon>Gonapodya</taxon>
    </lineage>
</organism>
<keyword evidence="5" id="KW-0648">Protein biosynthesis</keyword>
<dbReference type="GO" id="GO:0005085">
    <property type="term" value="F:guanyl-nucleotide exchange factor activity"/>
    <property type="evidence" value="ECO:0007669"/>
    <property type="project" value="EnsemblFungi"/>
</dbReference>
<dbReference type="STRING" id="1344416.A0A139AUP8"/>
<dbReference type="InterPro" id="IPR042529">
    <property type="entry name" value="IF_2B-like_C"/>
</dbReference>
<evidence type="ECO:0000256" key="6">
    <source>
        <dbReference type="ARBA" id="ARBA00044147"/>
    </source>
</evidence>
<keyword evidence="3" id="KW-0963">Cytoplasm</keyword>
<evidence type="ECO:0000256" key="5">
    <source>
        <dbReference type="ARBA" id="ARBA00022917"/>
    </source>
</evidence>
<protein>
    <recommendedName>
        <fullName evidence="6">Translation initiation factor eIF2B subunit delta</fullName>
    </recommendedName>
    <alternativeName>
        <fullName evidence="7">eIF2B GDP-GTP exchange factor subunit delta</fullName>
    </alternativeName>
</protein>
<proteinExistence type="inferred from homology"/>
<evidence type="ECO:0000256" key="7">
    <source>
        <dbReference type="ARBA" id="ARBA00044356"/>
    </source>
</evidence>
<gene>
    <name evidence="10" type="ORF">M427DRAFT_94414</name>
</gene>
<dbReference type="AlphaFoldDB" id="A0A139AUP8"/>
<dbReference type="PANTHER" id="PTHR10233:SF14">
    <property type="entry name" value="TRANSLATION INITIATION FACTOR EIF-2B SUBUNIT DELTA"/>
    <property type="match status" value="1"/>
</dbReference>
<evidence type="ECO:0000256" key="2">
    <source>
        <dbReference type="ARBA" id="ARBA00007251"/>
    </source>
</evidence>
<keyword evidence="4" id="KW-0396">Initiation factor</keyword>
<dbReference type="SUPFAM" id="SSF100950">
    <property type="entry name" value="NagB/RpiA/CoA transferase-like"/>
    <property type="match status" value="1"/>
</dbReference>
<evidence type="ECO:0000256" key="3">
    <source>
        <dbReference type="ARBA" id="ARBA00022490"/>
    </source>
</evidence>
<accession>A0A139AUP8</accession>
<keyword evidence="11" id="KW-1185">Reference proteome</keyword>
<sequence>QSQKPVPLFSHLPQYEKGTMGTPDLSTIHPAVAQLGVQFSSYAITGGNARCIAMLGAFKLMISDYFVDNPHQSGVALQRQLSSYLTKQIDFLATSRTLATSMRAAIRALKSEISTLGSDIPGSHAKANLIDSIDRFIDTSIYDATRSIVSNALPKIRDGSVIVTFGRSAAVLDLCIEAARQGIRFKVIVVDGRPRMEGRGMLARLASAGVNCGYCLLSGLNYALKMATIVVLGASALLSNGALMSRVGTACVTMAAVEARVPVVVLCETYKFSDNVRLDSFVWNEIGDPDELVETRAGHHSLSPMHHPTVHGKSSEHSLAGWRELEQLKLLNLLYDVTPAKFIAAVVTEMGIIPSTR</sequence>
<dbReference type="Gene3D" id="3.40.50.10470">
    <property type="entry name" value="Translation initiation factor eif-2b, domain 2"/>
    <property type="match status" value="1"/>
</dbReference>
<dbReference type="OMA" id="MRDYVIC"/>
<comment type="similarity">
    <text evidence="2 9">Belongs to the eIF-2B alpha/beta/delta subunits family.</text>
</comment>
<dbReference type="GO" id="GO:0003743">
    <property type="term" value="F:translation initiation factor activity"/>
    <property type="evidence" value="ECO:0007669"/>
    <property type="project" value="UniProtKB-KW"/>
</dbReference>
<evidence type="ECO:0000313" key="10">
    <source>
        <dbReference type="EMBL" id="KXS20429.1"/>
    </source>
</evidence>
<evidence type="ECO:0000256" key="1">
    <source>
        <dbReference type="ARBA" id="ARBA00004514"/>
    </source>
</evidence>
<dbReference type="Proteomes" id="UP000070544">
    <property type="component" value="Unassembled WGS sequence"/>
</dbReference>
<dbReference type="GO" id="GO:0005851">
    <property type="term" value="C:eukaryotic translation initiation factor 2B complex"/>
    <property type="evidence" value="ECO:0007669"/>
    <property type="project" value="EnsemblFungi"/>
</dbReference>
<dbReference type="GO" id="GO:0002183">
    <property type="term" value="P:cytoplasmic translational initiation"/>
    <property type="evidence" value="ECO:0007669"/>
    <property type="project" value="EnsemblFungi"/>
</dbReference>
<comment type="subcellular location">
    <subcellularLocation>
        <location evidence="1">Cytoplasm</location>
        <location evidence="1">Cytosol</location>
    </subcellularLocation>
</comment>
<dbReference type="InterPro" id="IPR000649">
    <property type="entry name" value="IF-2B-related"/>
</dbReference>
<evidence type="ECO:0000256" key="8">
    <source>
        <dbReference type="ARBA" id="ARBA00046432"/>
    </source>
</evidence>
<dbReference type="InterPro" id="IPR037171">
    <property type="entry name" value="NagB/RpiA_transferase-like"/>
</dbReference>
<dbReference type="GO" id="GO:0005829">
    <property type="term" value="C:cytosol"/>
    <property type="evidence" value="ECO:0007669"/>
    <property type="project" value="UniProtKB-SubCell"/>
</dbReference>
<name>A0A139AUP8_GONPJ</name>
<evidence type="ECO:0000256" key="4">
    <source>
        <dbReference type="ARBA" id="ARBA00022540"/>
    </source>
</evidence>
<evidence type="ECO:0000256" key="9">
    <source>
        <dbReference type="RuleBase" id="RU003814"/>
    </source>
</evidence>
<dbReference type="Pfam" id="PF01008">
    <property type="entry name" value="IF-2B"/>
    <property type="match status" value="1"/>
</dbReference>
<dbReference type="EMBL" id="KQ965735">
    <property type="protein sequence ID" value="KXS20429.1"/>
    <property type="molecule type" value="Genomic_DNA"/>
</dbReference>
<feature type="non-terminal residue" evidence="10">
    <location>
        <position position="1"/>
    </location>
</feature>
<comment type="subunit">
    <text evidence="8">Component of the translation initiation factor 2B (eIF2B) complex which is a heterodecamer of two sets of five different subunits: alpha, beta, gamma, delta and epsilon. Subunits alpha, beta and delta comprise a regulatory subcomplex and subunits epsilon and gamma comprise a catalytic subcomplex. Within the complex, the hexameric regulatory complex resides at the center, with the two heterodimeric catalytic subcomplexes bound on opposite sides.</text>
</comment>
<dbReference type="OrthoDB" id="10254737at2759"/>
<dbReference type="PANTHER" id="PTHR10233">
    <property type="entry name" value="TRANSLATION INITIATION FACTOR EIF-2B"/>
    <property type="match status" value="1"/>
</dbReference>